<evidence type="ECO:0000313" key="8">
    <source>
        <dbReference type="Proteomes" id="UP000184050"/>
    </source>
</evidence>
<feature type="active site" description="Proton acceptor" evidence="4">
    <location>
        <position position="151"/>
    </location>
</feature>
<accession>A0A1M6ELK8</accession>
<dbReference type="AlphaFoldDB" id="A0A1M6ELK8"/>
<dbReference type="EMBL" id="FQZE01000007">
    <property type="protein sequence ID" value="SHI86306.1"/>
    <property type="molecule type" value="Genomic_DNA"/>
</dbReference>
<evidence type="ECO:0000256" key="4">
    <source>
        <dbReference type="PROSITE-ProRule" id="PRU01161"/>
    </source>
</evidence>
<evidence type="ECO:0000256" key="3">
    <source>
        <dbReference type="ARBA" id="ARBA00023098"/>
    </source>
</evidence>
<keyword evidence="5" id="KW-1133">Transmembrane helix</keyword>
<evidence type="ECO:0000256" key="2">
    <source>
        <dbReference type="ARBA" id="ARBA00022963"/>
    </source>
</evidence>
<keyword evidence="2 4" id="KW-0442">Lipid degradation</keyword>
<dbReference type="GO" id="GO:0016042">
    <property type="term" value="P:lipid catabolic process"/>
    <property type="evidence" value="ECO:0007669"/>
    <property type="project" value="UniProtKB-UniRule"/>
</dbReference>
<evidence type="ECO:0000313" key="7">
    <source>
        <dbReference type="EMBL" id="SHI86306.1"/>
    </source>
</evidence>
<feature type="active site" description="Nucleophile" evidence="4">
    <location>
        <position position="39"/>
    </location>
</feature>
<dbReference type="PANTHER" id="PTHR14226:SF29">
    <property type="entry name" value="NEUROPATHY TARGET ESTERASE SWS"/>
    <property type="match status" value="1"/>
</dbReference>
<dbReference type="OrthoDB" id="9770965at2"/>
<dbReference type="InterPro" id="IPR050301">
    <property type="entry name" value="NTE"/>
</dbReference>
<keyword evidence="5" id="KW-0812">Transmembrane</keyword>
<evidence type="ECO:0000259" key="6">
    <source>
        <dbReference type="PROSITE" id="PS51635"/>
    </source>
</evidence>
<dbReference type="GO" id="GO:0016787">
    <property type="term" value="F:hydrolase activity"/>
    <property type="evidence" value="ECO:0007669"/>
    <property type="project" value="UniProtKB-UniRule"/>
</dbReference>
<organism evidence="7 8">
    <name type="scientific">Tangfeifania diversioriginum</name>
    <dbReference type="NCBI Taxonomy" id="1168035"/>
    <lineage>
        <taxon>Bacteria</taxon>
        <taxon>Pseudomonadati</taxon>
        <taxon>Bacteroidota</taxon>
        <taxon>Bacteroidia</taxon>
        <taxon>Marinilabiliales</taxon>
        <taxon>Prolixibacteraceae</taxon>
        <taxon>Tangfeifania</taxon>
    </lineage>
</organism>
<gene>
    <name evidence="7" type="ORF">SAMN05444280_10738</name>
</gene>
<name>A0A1M6ELK8_9BACT</name>
<comment type="caution">
    <text evidence="4">Lacks conserved residue(s) required for the propagation of feature annotation.</text>
</comment>
<dbReference type="SUPFAM" id="SSF52151">
    <property type="entry name" value="FabD/lysophospholipase-like"/>
    <property type="match status" value="1"/>
</dbReference>
<dbReference type="Gene3D" id="3.40.1090.10">
    <property type="entry name" value="Cytosolic phospholipase A2 catalytic domain"/>
    <property type="match status" value="2"/>
</dbReference>
<sequence length="254" mass="27463">MKKIGLALGGGAVLGAAHVGVLKSIAENDIEISYIAGTSIGAFVASFFAFGKSWQEIQEIASELKWMDITGVTLSRYGLLSNEKLGELIIRHIGDKKIEDAGIPLAMIATDITTGEKVVLKEGPVARAAMASTCIPGIFSPVEMNDKLLVDGGIVENVPINTVSEMGADYVIGVDLNANHAYERPGNILDVILNSFHYTLMTASKLQTEDADLLIKPDLSSFNRTDTDQIEDLMKQGYEDSFKTLKKLKDELRA</sequence>
<dbReference type="Proteomes" id="UP000184050">
    <property type="component" value="Unassembled WGS sequence"/>
</dbReference>
<keyword evidence="3 4" id="KW-0443">Lipid metabolism</keyword>
<dbReference type="InterPro" id="IPR002641">
    <property type="entry name" value="PNPLA_dom"/>
</dbReference>
<keyword evidence="8" id="KW-1185">Reference proteome</keyword>
<feature type="short sequence motif" description="DGA/G" evidence="4">
    <location>
        <begin position="151"/>
        <end position="153"/>
    </location>
</feature>
<dbReference type="InterPro" id="IPR016035">
    <property type="entry name" value="Acyl_Trfase/lysoPLipase"/>
</dbReference>
<keyword evidence="5" id="KW-0472">Membrane</keyword>
<evidence type="ECO:0000256" key="1">
    <source>
        <dbReference type="ARBA" id="ARBA00022801"/>
    </source>
</evidence>
<proteinExistence type="predicted"/>
<dbReference type="RefSeq" id="WP_073167222.1">
    <property type="nucleotide sequence ID" value="NZ_FQZE01000007.1"/>
</dbReference>
<dbReference type="PROSITE" id="PS51635">
    <property type="entry name" value="PNPLA"/>
    <property type="match status" value="1"/>
</dbReference>
<feature type="domain" description="PNPLA" evidence="6">
    <location>
        <begin position="6"/>
        <end position="164"/>
    </location>
</feature>
<keyword evidence="1 4" id="KW-0378">Hydrolase</keyword>
<feature type="transmembrane region" description="Helical" evidence="5">
    <location>
        <begin position="32"/>
        <end position="50"/>
    </location>
</feature>
<dbReference type="PANTHER" id="PTHR14226">
    <property type="entry name" value="NEUROPATHY TARGET ESTERASE/SWISS CHEESE D.MELANOGASTER"/>
    <property type="match status" value="1"/>
</dbReference>
<dbReference type="Pfam" id="PF01734">
    <property type="entry name" value="Patatin"/>
    <property type="match status" value="1"/>
</dbReference>
<protein>
    <submittedName>
        <fullName evidence="7">NTE family protein</fullName>
    </submittedName>
</protein>
<evidence type="ECO:0000256" key="5">
    <source>
        <dbReference type="SAM" id="Phobius"/>
    </source>
</evidence>
<reference evidence="7 8" key="1">
    <citation type="submission" date="2016-11" db="EMBL/GenBank/DDBJ databases">
        <authorList>
            <person name="Jaros S."/>
            <person name="Januszkiewicz K."/>
            <person name="Wedrychowicz H."/>
        </authorList>
    </citation>
    <scope>NUCLEOTIDE SEQUENCE [LARGE SCALE GENOMIC DNA]</scope>
    <source>
        <strain evidence="7 8">DSM 27063</strain>
    </source>
</reference>
<dbReference type="CDD" id="cd07205">
    <property type="entry name" value="Pat_PNPLA6_PNPLA7_NTE1_like"/>
    <property type="match status" value="1"/>
</dbReference>
<feature type="short sequence motif" description="GXSXG" evidence="4">
    <location>
        <begin position="37"/>
        <end position="41"/>
    </location>
</feature>